<dbReference type="EMBL" id="JBHGPK010000011">
    <property type="protein sequence ID" value="MFC2252494.1"/>
    <property type="molecule type" value="Genomic_DNA"/>
</dbReference>
<dbReference type="RefSeq" id="WP_394313102.1">
    <property type="nucleotide sequence ID" value="NZ_JBHGPK010000011.1"/>
</dbReference>
<comment type="caution">
    <text evidence="2">The sequence shown here is derived from an EMBL/GenBank/DDBJ whole genome shotgun (WGS) entry which is preliminary data.</text>
</comment>
<evidence type="ECO:0000259" key="1">
    <source>
        <dbReference type="Pfam" id="PF04965"/>
    </source>
</evidence>
<organism evidence="2 3">
    <name type="scientific">Labrys neptuniae</name>
    <dbReference type="NCBI Taxonomy" id="376174"/>
    <lineage>
        <taxon>Bacteria</taxon>
        <taxon>Pseudomonadati</taxon>
        <taxon>Pseudomonadota</taxon>
        <taxon>Alphaproteobacteria</taxon>
        <taxon>Hyphomicrobiales</taxon>
        <taxon>Xanthobacteraceae</taxon>
        <taxon>Labrys</taxon>
    </lineage>
</organism>
<dbReference type="Gene3D" id="3.10.450.40">
    <property type="match status" value="1"/>
</dbReference>
<sequence>MASTGIDRRTGKVLRDFDHVRQSLEVIFTTVIGARVMRRGFGYLGLGLLGRKFTPSTVLKFCAAMVMAVDLWEPRYRVSRISFPRPQNNVDDARKGQVSIVIEGFYRPRGHLGDFTAEEARTVTLGSTIAMGAANG</sequence>
<evidence type="ECO:0000313" key="2">
    <source>
        <dbReference type="EMBL" id="MFC2252494.1"/>
    </source>
</evidence>
<feature type="domain" description="IraD/Gp25-like" evidence="1">
    <location>
        <begin position="18"/>
        <end position="104"/>
    </location>
</feature>
<gene>
    <name evidence="2" type="ORF">ACETRX_22855</name>
</gene>
<accession>A0ABV6ZK02</accession>
<reference evidence="2 3" key="1">
    <citation type="submission" date="2024-09" db="EMBL/GenBank/DDBJ databases">
        <title>Description of Labrys sedimenti sp. nov., isolated from a diclofenac-degrading enrichment culture, and genome-based reclassification of Labrys portucalensis as a later heterotypic synonym of Labrys neptuniae.</title>
        <authorList>
            <person name="Tancsics A."/>
            <person name="Csepanyi A."/>
        </authorList>
    </citation>
    <scope>NUCLEOTIDE SEQUENCE [LARGE SCALE GENOMIC DNA]</scope>
    <source>
        <strain evidence="2 3">LMG 23412</strain>
    </source>
</reference>
<dbReference type="Pfam" id="PF04965">
    <property type="entry name" value="GPW_gp25"/>
    <property type="match status" value="1"/>
</dbReference>
<dbReference type="Proteomes" id="UP001595190">
    <property type="component" value="Unassembled WGS sequence"/>
</dbReference>
<name>A0ABV6ZK02_9HYPH</name>
<evidence type="ECO:0000313" key="3">
    <source>
        <dbReference type="Proteomes" id="UP001595190"/>
    </source>
</evidence>
<protein>
    <submittedName>
        <fullName evidence="2">GPW/gp25 family protein</fullName>
    </submittedName>
</protein>
<proteinExistence type="predicted"/>
<dbReference type="SUPFAM" id="SSF160719">
    <property type="entry name" value="gpW/gp25-like"/>
    <property type="match status" value="1"/>
</dbReference>
<dbReference type="InterPro" id="IPR007048">
    <property type="entry name" value="IraD/Gp25-like"/>
</dbReference>